<sequence>MYIIKLIEAYLPFIGFGFSFSVFIIAFSASMINKKKTKNQN</sequence>
<dbReference type="AlphaFoldDB" id="A0A150LCZ7"/>
<evidence type="ECO:0000313" key="2">
    <source>
        <dbReference type="EMBL" id="KYD10207.1"/>
    </source>
</evidence>
<reference evidence="2 3" key="1">
    <citation type="submission" date="2016-01" db="EMBL/GenBank/DDBJ databases">
        <title>Genome Sequences of Twelve Sporeforming Bacillus Species Isolated from Foods.</title>
        <authorList>
            <person name="Berendsen E.M."/>
            <person name="Wells-Bennik M.H."/>
            <person name="Krawcyk A.O."/>
            <person name="De Jong A."/>
            <person name="Holsappel S."/>
            <person name="Eijlander R.T."/>
            <person name="Kuipers O.P."/>
        </authorList>
    </citation>
    <scope>NUCLEOTIDE SEQUENCE [LARGE SCALE GENOMIC DNA]</scope>
    <source>
        <strain evidence="2 3">B4102</strain>
    </source>
</reference>
<evidence type="ECO:0000313" key="3">
    <source>
        <dbReference type="Proteomes" id="UP000075666"/>
    </source>
</evidence>
<protein>
    <submittedName>
        <fullName evidence="2">Uncharacterized protein</fullName>
    </submittedName>
</protein>
<keyword evidence="1" id="KW-0812">Transmembrane</keyword>
<dbReference type="PATRIC" id="fig|46224.3.peg.1260"/>
<proteinExistence type="predicted"/>
<name>A0A150LCZ7_9BACI</name>
<organism evidence="2 3">
    <name type="scientific">Heyndrickxia sporothermodurans</name>
    <dbReference type="NCBI Taxonomy" id="46224"/>
    <lineage>
        <taxon>Bacteria</taxon>
        <taxon>Bacillati</taxon>
        <taxon>Bacillota</taxon>
        <taxon>Bacilli</taxon>
        <taxon>Bacillales</taxon>
        <taxon>Bacillaceae</taxon>
        <taxon>Heyndrickxia</taxon>
    </lineage>
</organism>
<comment type="caution">
    <text evidence="2">The sequence shown here is derived from an EMBL/GenBank/DDBJ whole genome shotgun (WGS) entry which is preliminary data.</text>
</comment>
<gene>
    <name evidence="2" type="ORF">B4102_0391</name>
</gene>
<dbReference type="RefSeq" id="WP_268884780.1">
    <property type="nucleotide sequence ID" value="NZ_JABWUD010000041.1"/>
</dbReference>
<dbReference type="Proteomes" id="UP000075666">
    <property type="component" value="Unassembled WGS sequence"/>
</dbReference>
<dbReference type="EMBL" id="LQYN01000016">
    <property type="protein sequence ID" value="KYD10207.1"/>
    <property type="molecule type" value="Genomic_DNA"/>
</dbReference>
<accession>A0A150LCZ7</accession>
<feature type="transmembrane region" description="Helical" evidence="1">
    <location>
        <begin position="12"/>
        <end position="32"/>
    </location>
</feature>
<keyword evidence="1" id="KW-0472">Membrane</keyword>
<keyword evidence="1" id="KW-1133">Transmembrane helix</keyword>
<evidence type="ECO:0000256" key="1">
    <source>
        <dbReference type="SAM" id="Phobius"/>
    </source>
</evidence>
<keyword evidence="3" id="KW-1185">Reference proteome</keyword>